<protein>
    <recommendedName>
        <fullName evidence="1">DhaL domain-containing protein</fullName>
    </recommendedName>
</protein>
<dbReference type="GO" id="GO:0004371">
    <property type="term" value="F:glycerone kinase activity"/>
    <property type="evidence" value="ECO:0007669"/>
    <property type="project" value="InterPro"/>
</dbReference>
<evidence type="ECO:0000259" key="1">
    <source>
        <dbReference type="PROSITE" id="PS51480"/>
    </source>
</evidence>
<dbReference type="PANTHER" id="PTHR33434:SF4">
    <property type="entry name" value="PHOSPHATASE PROTEIN"/>
    <property type="match status" value="1"/>
</dbReference>
<evidence type="ECO:0000313" key="3">
    <source>
        <dbReference type="Proteomes" id="UP000051586"/>
    </source>
</evidence>
<proteinExistence type="predicted"/>
<dbReference type="NCBIfam" id="TIGR03599">
    <property type="entry name" value="YloV"/>
    <property type="match status" value="1"/>
</dbReference>
<dbReference type="InterPro" id="IPR048394">
    <property type="entry name" value="FakA-like_M"/>
</dbReference>
<reference evidence="2 3" key="1">
    <citation type="journal article" date="2015" name="Genome Announc.">
        <title>Expanding the biotechnology potential of lactobacilli through comparative genomics of 213 strains and associated genera.</title>
        <authorList>
            <person name="Sun Z."/>
            <person name="Harris H.M."/>
            <person name="McCann A."/>
            <person name="Guo C."/>
            <person name="Argimon S."/>
            <person name="Zhang W."/>
            <person name="Yang X."/>
            <person name="Jeffery I.B."/>
            <person name="Cooney J.C."/>
            <person name="Kagawa T.F."/>
            <person name="Liu W."/>
            <person name="Song Y."/>
            <person name="Salvetti E."/>
            <person name="Wrobel A."/>
            <person name="Rasinkangas P."/>
            <person name="Parkhill J."/>
            <person name="Rea M.C."/>
            <person name="O'Sullivan O."/>
            <person name="Ritari J."/>
            <person name="Douillard F.P."/>
            <person name="Paul Ross R."/>
            <person name="Yang R."/>
            <person name="Briner A.E."/>
            <person name="Felis G.E."/>
            <person name="de Vos W.M."/>
            <person name="Barrangou R."/>
            <person name="Klaenhammer T.R."/>
            <person name="Caufield P.W."/>
            <person name="Cui Y."/>
            <person name="Zhang H."/>
            <person name="O'Toole P.W."/>
        </authorList>
    </citation>
    <scope>NUCLEOTIDE SEQUENCE [LARGE SCALE GENOMIC DNA]</scope>
    <source>
        <strain evidence="2 3">DSM 22689</strain>
    </source>
</reference>
<accession>A0A0R2CV00</accession>
<dbReference type="GO" id="GO:0006071">
    <property type="term" value="P:glycerol metabolic process"/>
    <property type="evidence" value="ECO:0007669"/>
    <property type="project" value="InterPro"/>
</dbReference>
<dbReference type="AlphaFoldDB" id="A0A0R2CV00"/>
<dbReference type="STRING" id="1423745.GCA_001311215_00122"/>
<dbReference type="PATRIC" id="fig|1423745.4.peg.646"/>
<dbReference type="EMBL" id="AYZI01000003">
    <property type="protein sequence ID" value="KRM91782.1"/>
    <property type="molecule type" value="Genomic_DNA"/>
</dbReference>
<dbReference type="Pfam" id="PF13684">
    <property type="entry name" value="FakA-like_C"/>
    <property type="match status" value="1"/>
</dbReference>
<dbReference type="SUPFAM" id="SSF101473">
    <property type="entry name" value="DhaL-like"/>
    <property type="match status" value="1"/>
</dbReference>
<dbReference type="SMART" id="SM01120">
    <property type="entry name" value="Dak2"/>
    <property type="match status" value="1"/>
</dbReference>
<dbReference type="InterPro" id="IPR004007">
    <property type="entry name" value="DhaL_dom"/>
</dbReference>
<dbReference type="Proteomes" id="UP000051586">
    <property type="component" value="Unassembled WGS sequence"/>
</dbReference>
<dbReference type="InterPro" id="IPR033470">
    <property type="entry name" value="FakA-like_C"/>
</dbReference>
<dbReference type="RefSeq" id="WP_009166627.1">
    <property type="nucleotide sequence ID" value="NZ_AYZI01000003.1"/>
</dbReference>
<dbReference type="InterPro" id="IPR036117">
    <property type="entry name" value="DhaL_dom_sf"/>
</dbReference>
<sequence length="565" mass="61122">MSVTKITTKEFDQMVQAAAVVLKNNAEFINSLNVFPVPDGDTGTNMNLSFASGAKYVAASSTTKIGEQAQALAKGLLMGARGNSGVILSQIFRGFSKDVADKTTLSTVDFAEAITAGAKTAYQSVMKPTEGTILTVIRYAANAGQRTAEKTDNLSEVADEIAKAADLALQKTPDLLPVLKQVGVVDSGGQGLVFVLQAFADVLNQRQPSNDVRAKFNVESNKMDQLVNQDHHESAQGQLNPADIVYGYCTQMTVRFGKGKAADKKFDYDTFYNYLAPLGDSLLVINDDEVAKVHVHTEQPGKVLAWGQQFGDLVNIKIDNMRDQQATIMETDAADQPKQQPEKSEQPRDLAIIAIVTGQGMEKLFRSVGVTSIISGGQTMNPSTEDIVKAVNQSHAKQALVLPNNKNIFLAAEQAEKLTDIPMKVVHTKTIPQGLTAMFSLNPEASLVTNQKNMDSSLEMVKSGQLTAAVRDTQINGFDIKKGQYMGIIDGEIQVISDELDVAATKTVKKMLDADSENVTIIYGQGASEQDAKQIEEFALKQDSELEVEIHQGDQPVYPLIVAVE</sequence>
<organism evidence="2 3">
    <name type="scientific">Fructilactobacillus florum DSM 22689 = JCM 16035</name>
    <dbReference type="NCBI Taxonomy" id="1423745"/>
    <lineage>
        <taxon>Bacteria</taxon>
        <taxon>Bacillati</taxon>
        <taxon>Bacillota</taxon>
        <taxon>Bacilli</taxon>
        <taxon>Lactobacillales</taxon>
        <taxon>Lactobacillaceae</taxon>
        <taxon>Fructilactobacillus</taxon>
    </lineage>
</organism>
<dbReference type="InterPro" id="IPR019986">
    <property type="entry name" value="YloV-like"/>
</dbReference>
<dbReference type="Gene3D" id="1.25.40.340">
    <property type="match status" value="1"/>
</dbReference>
<dbReference type="Pfam" id="PF02734">
    <property type="entry name" value="Dak2"/>
    <property type="match status" value="1"/>
</dbReference>
<dbReference type="InterPro" id="IPR050270">
    <property type="entry name" value="DegV_domain_contain"/>
</dbReference>
<dbReference type="PROSITE" id="PS51480">
    <property type="entry name" value="DHAL"/>
    <property type="match status" value="1"/>
</dbReference>
<gene>
    <name evidence="2" type="ORF">FC87_GL000606</name>
</gene>
<evidence type="ECO:0000313" key="2">
    <source>
        <dbReference type="EMBL" id="KRM91782.1"/>
    </source>
</evidence>
<dbReference type="Pfam" id="PF21645">
    <property type="entry name" value="FakA-like_M"/>
    <property type="match status" value="1"/>
</dbReference>
<comment type="caution">
    <text evidence="2">The sequence shown here is derived from an EMBL/GenBank/DDBJ whole genome shotgun (WGS) entry which is preliminary data.</text>
</comment>
<feature type="domain" description="DhaL" evidence="1">
    <location>
        <begin position="9"/>
        <end position="201"/>
    </location>
</feature>
<name>A0A0R2CV00_9LACO</name>
<dbReference type="PANTHER" id="PTHR33434">
    <property type="entry name" value="DEGV DOMAIN-CONTAINING PROTEIN DR_1986-RELATED"/>
    <property type="match status" value="1"/>
</dbReference>
<dbReference type="SMART" id="SM01121">
    <property type="entry name" value="Dak1_2"/>
    <property type="match status" value="1"/>
</dbReference>